<feature type="region of interest" description="Disordered" evidence="1">
    <location>
        <begin position="227"/>
        <end position="292"/>
    </location>
</feature>
<feature type="region of interest" description="Disordered" evidence="1">
    <location>
        <begin position="512"/>
        <end position="661"/>
    </location>
</feature>
<feature type="compositionally biased region" description="Basic and acidic residues" evidence="1">
    <location>
        <begin position="529"/>
        <end position="542"/>
    </location>
</feature>
<evidence type="ECO:0000313" key="3">
    <source>
        <dbReference type="Proteomes" id="UP000292702"/>
    </source>
</evidence>
<feature type="compositionally biased region" description="Low complexity" evidence="1">
    <location>
        <begin position="586"/>
        <end position="596"/>
    </location>
</feature>
<accession>A0A4R0RCB6</accession>
<dbReference type="OrthoDB" id="2804524at2759"/>
<evidence type="ECO:0000313" key="2">
    <source>
        <dbReference type="EMBL" id="TCD65022.1"/>
    </source>
</evidence>
<protein>
    <submittedName>
        <fullName evidence="2">Uncharacterized protein</fullName>
    </submittedName>
</protein>
<organism evidence="2 3">
    <name type="scientific">Steccherinum ochraceum</name>
    <dbReference type="NCBI Taxonomy" id="92696"/>
    <lineage>
        <taxon>Eukaryota</taxon>
        <taxon>Fungi</taxon>
        <taxon>Dikarya</taxon>
        <taxon>Basidiomycota</taxon>
        <taxon>Agaricomycotina</taxon>
        <taxon>Agaricomycetes</taxon>
        <taxon>Polyporales</taxon>
        <taxon>Steccherinaceae</taxon>
        <taxon>Steccherinum</taxon>
    </lineage>
</organism>
<keyword evidence="3" id="KW-1185">Reference proteome</keyword>
<reference evidence="2 3" key="1">
    <citation type="submission" date="2018-11" db="EMBL/GenBank/DDBJ databases">
        <title>Genome assembly of Steccherinum ochraceum LE-BIN_3174, the white-rot fungus of the Steccherinaceae family (The Residual Polyporoid clade, Polyporales, Basidiomycota).</title>
        <authorList>
            <person name="Fedorova T.V."/>
            <person name="Glazunova O.A."/>
            <person name="Landesman E.O."/>
            <person name="Moiseenko K.V."/>
            <person name="Psurtseva N.V."/>
            <person name="Savinova O.S."/>
            <person name="Shakhova N.V."/>
            <person name="Tyazhelova T.V."/>
            <person name="Vasina D.V."/>
        </authorList>
    </citation>
    <scope>NUCLEOTIDE SEQUENCE [LARGE SCALE GENOMIC DNA]</scope>
    <source>
        <strain evidence="2 3">LE-BIN_3174</strain>
    </source>
</reference>
<dbReference type="EMBL" id="RWJN01000203">
    <property type="protein sequence ID" value="TCD65022.1"/>
    <property type="molecule type" value="Genomic_DNA"/>
</dbReference>
<dbReference type="AlphaFoldDB" id="A0A4R0RCB6"/>
<evidence type="ECO:0000256" key="1">
    <source>
        <dbReference type="SAM" id="MobiDB-lite"/>
    </source>
</evidence>
<dbReference type="Proteomes" id="UP000292702">
    <property type="component" value="Unassembled WGS sequence"/>
</dbReference>
<gene>
    <name evidence="2" type="ORF">EIP91_003343</name>
</gene>
<sequence>MHARPRMFGADEWEPVLYLPERLTEAYDPRLQPLLSGMPRDLRFPVPTSVILPDTAELRQQCLPLYSLPLRTQDRSQKAYPKLPAAIEQLGEKDRLLNIKRCTASWQRLVDYTEVDTPVNTWQVGSGSAGHTGKSHFPPPEQQARAVMGLLSWVTQQSLRHAALVNSELSVDDAFYTQILHPIDMLLQTRYTNTASDKLKESTLERHPFGWAQETSQAHTVFAGLPPAFEGMASSTPAAQRASAHPRSGPSPQPIEDSDRSSSPLSPLSDEEAGSLLPARDEQAQPEIEVEERSLQEDHVQAFPENVFLPCWSRSVIASHIWDALNAGQWPKAGLPDRLLLRSANLGDHGALGELKTFWSVSDEVLASIFSAQCAHPQTGFFSWQGSYSGWLMNGPGSSLLKQIWGQLHYFRTKWGFLTNGSTVMLFIKTGAQELTLTEPHSLTDDDVLQALLGLSFASIDCEYNSQEERDLMDHLCPEDEREADWPASTVDQDQFGDISALIAQRLGRGPDGSGWLGDATFDNGGEPSRVEHRRQPAREVQMHTPSPPPTPGPSNIEAHPQQLMNAPGPAPAPPLHSPVGRVRTRSMARSAAATANPQAGTSSRVSAATRQKKRETAQTAAKTAVRRGRSSKNSNTQKKPPKGRPSAREKNAQRTKLIANRARFLISN</sequence>
<name>A0A4R0RCB6_9APHY</name>
<proteinExistence type="predicted"/>
<comment type="caution">
    <text evidence="2">The sequence shown here is derived from an EMBL/GenBank/DDBJ whole genome shotgun (WGS) entry which is preliminary data.</text>
</comment>
<feature type="compositionally biased region" description="Polar residues" evidence="1">
    <location>
        <begin position="597"/>
        <end position="610"/>
    </location>
</feature>